<feature type="region of interest" description="Disordered" evidence="1">
    <location>
        <begin position="32"/>
        <end position="57"/>
    </location>
</feature>
<dbReference type="Proteomes" id="UP001519887">
    <property type="component" value="Unassembled WGS sequence"/>
</dbReference>
<evidence type="ECO:0000313" key="2">
    <source>
        <dbReference type="EMBL" id="MBW7461762.1"/>
    </source>
</evidence>
<evidence type="ECO:0000256" key="1">
    <source>
        <dbReference type="SAM" id="MobiDB-lite"/>
    </source>
</evidence>
<evidence type="ECO:0000313" key="3">
    <source>
        <dbReference type="Proteomes" id="UP001519887"/>
    </source>
</evidence>
<feature type="non-terminal residue" evidence="2">
    <location>
        <position position="88"/>
    </location>
</feature>
<comment type="caution">
    <text evidence="2">The sequence shown here is derived from an EMBL/GenBank/DDBJ whole genome shotgun (WGS) entry which is preliminary data.</text>
</comment>
<accession>A0ABS7CLF6</accession>
<proteinExistence type="predicted"/>
<feature type="compositionally biased region" description="Polar residues" evidence="1">
    <location>
        <begin position="42"/>
        <end position="57"/>
    </location>
</feature>
<dbReference type="EMBL" id="JAHZIK010003249">
    <property type="protein sequence ID" value="MBW7461762.1"/>
    <property type="molecule type" value="Genomic_DNA"/>
</dbReference>
<protein>
    <submittedName>
        <fullName evidence="2">Uncharacterized protein</fullName>
    </submittedName>
</protein>
<gene>
    <name evidence="2" type="ORF">K0U00_47695</name>
</gene>
<reference evidence="2 3" key="1">
    <citation type="submission" date="2021-07" db="EMBL/GenBank/DDBJ databases">
        <title>Paenibacillus radiodurans sp. nov., isolated from the southeastern edge of Tengger Desert.</title>
        <authorList>
            <person name="Zhang G."/>
        </authorList>
    </citation>
    <scope>NUCLEOTIDE SEQUENCE [LARGE SCALE GENOMIC DNA]</scope>
    <source>
        <strain evidence="2 3">CCM 7311</strain>
    </source>
</reference>
<name>A0ABS7CLF6_9BACL</name>
<keyword evidence="3" id="KW-1185">Reference proteome</keyword>
<organism evidence="2 3">
    <name type="scientific">Paenibacillus sepulcri</name>
    <dbReference type="NCBI Taxonomy" id="359917"/>
    <lineage>
        <taxon>Bacteria</taxon>
        <taxon>Bacillati</taxon>
        <taxon>Bacillota</taxon>
        <taxon>Bacilli</taxon>
        <taxon>Bacillales</taxon>
        <taxon>Paenibacillaceae</taxon>
        <taxon>Paenibacillus</taxon>
    </lineage>
</organism>
<sequence length="88" mass="9948">MIANSYSLCCIEHTFFDKGFSSMNNELVVENNRADKKGREGNQMQKSTTEDFSSSENMKNVVGFSEKGLRRMREVLARHVESGKIPGL</sequence>